<name>A0A932YY40_9BACT</name>
<dbReference type="GO" id="GO:0009252">
    <property type="term" value="P:peptidoglycan biosynthetic process"/>
    <property type="evidence" value="ECO:0007669"/>
    <property type="project" value="UniProtKB-KW"/>
</dbReference>
<evidence type="ECO:0000313" key="7">
    <source>
        <dbReference type="Proteomes" id="UP000704960"/>
    </source>
</evidence>
<comment type="similarity">
    <text evidence="1">Belongs to the MurCDEF family. MurE subfamily.</text>
</comment>
<dbReference type="InterPro" id="IPR005761">
    <property type="entry name" value="UDP-N-AcMur-Glu-dNH2Pim_ligase"/>
</dbReference>
<keyword evidence="2" id="KW-0131">Cell cycle</keyword>
<evidence type="ECO:0000256" key="1">
    <source>
        <dbReference type="ARBA" id="ARBA00005898"/>
    </source>
</evidence>
<feature type="transmembrane region" description="Helical" evidence="3">
    <location>
        <begin position="237"/>
        <end position="259"/>
    </location>
</feature>
<evidence type="ECO:0000256" key="3">
    <source>
        <dbReference type="SAM" id="Phobius"/>
    </source>
</evidence>
<evidence type="ECO:0000259" key="4">
    <source>
        <dbReference type="Pfam" id="PF02875"/>
    </source>
</evidence>
<keyword evidence="3" id="KW-1133">Transmembrane helix</keyword>
<dbReference type="Gene3D" id="3.40.1190.10">
    <property type="entry name" value="Mur-like, catalytic domain"/>
    <property type="match status" value="1"/>
</dbReference>
<dbReference type="GO" id="GO:0005524">
    <property type="term" value="F:ATP binding"/>
    <property type="evidence" value="ECO:0007669"/>
    <property type="project" value="InterPro"/>
</dbReference>
<dbReference type="GO" id="GO:0005737">
    <property type="term" value="C:cytoplasm"/>
    <property type="evidence" value="ECO:0007669"/>
    <property type="project" value="UniProtKB-SubCell"/>
</dbReference>
<keyword evidence="3" id="KW-0472">Membrane</keyword>
<evidence type="ECO:0000256" key="2">
    <source>
        <dbReference type="RuleBase" id="RU004135"/>
    </source>
</evidence>
<dbReference type="GO" id="GO:0071555">
    <property type="term" value="P:cell wall organization"/>
    <property type="evidence" value="ECO:0007669"/>
    <property type="project" value="UniProtKB-KW"/>
</dbReference>
<gene>
    <name evidence="6" type="primary">murE</name>
    <name evidence="6" type="ORF">HY474_00665</name>
</gene>
<dbReference type="GO" id="GO:0051301">
    <property type="term" value="P:cell division"/>
    <property type="evidence" value="ECO:0007669"/>
    <property type="project" value="UniProtKB-KW"/>
</dbReference>
<comment type="caution">
    <text evidence="6">The sequence shown here is derived from an EMBL/GenBank/DDBJ whole genome shotgun (WGS) entry which is preliminary data.</text>
</comment>
<dbReference type="NCBIfam" id="TIGR01085">
    <property type="entry name" value="murE"/>
    <property type="match status" value="1"/>
</dbReference>
<dbReference type="SUPFAM" id="SSF53623">
    <property type="entry name" value="MurD-like peptide ligases, catalytic domain"/>
    <property type="match status" value="1"/>
</dbReference>
<keyword evidence="2" id="KW-0573">Peptidoglycan synthesis</keyword>
<proteinExistence type="inferred from homology"/>
<dbReference type="GO" id="GO:0016881">
    <property type="term" value="F:acid-amino acid ligase activity"/>
    <property type="evidence" value="ECO:0007669"/>
    <property type="project" value="InterPro"/>
</dbReference>
<keyword evidence="2" id="KW-0133">Cell shape</keyword>
<dbReference type="GO" id="GO:0008360">
    <property type="term" value="P:regulation of cell shape"/>
    <property type="evidence" value="ECO:0007669"/>
    <property type="project" value="UniProtKB-KW"/>
</dbReference>
<feature type="domain" description="Mur ligase C-terminal" evidence="4">
    <location>
        <begin position="266"/>
        <end position="389"/>
    </location>
</feature>
<dbReference type="SUPFAM" id="SSF53244">
    <property type="entry name" value="MurD-like peptide ligases, peptide-binding domain"/>
    <property type="match status" value="1"/>
</dbReference>
<dbReference type="Pfam" id="PF02875">
    <property type="entry name" value="Mur_ligase_C"/>
    <property type="match status" value="1"/>
</dbReference>
<comment type="pathway">
    <text evidence="2">Cell wall biogenesis; peptidoglycan biosynthesis.</text>
</comment>
<dbReference type="EMBL" id="JACQMJ010000004">
    <property type="protein sequence ID" value="MBI4132125.1"/>
    <property type="molecule type" value="Genomic_DNA"/>
</dbReference>
<evidence type="ECO:0000259" key="5">
    <source>
        <dbReference type="Pfam" id="PF08245"/>
    </source>
</evidence>
<dbReference type="AlphaFoldDB" id="A0A932YY40"/>
<dbReference type="InterPro" id="IPR036615">
    <property type="entry name" value="Mur_ligase_C_dom_sf"/>
</dbReference>
<feature type="domain" description="Mur ligase central" evidence="5">
    <location>
        <begin position="42"/>
        <end position="244"/>
    </location>
</feature>
<reference evidence="6" key="1">
    <citation type="submission" date="2020-07" db="EMBL/GenBank/DDBJ databases">
        <title>Huge and variable diversity of episymbiotic CPR bacteria and DPANN archaea in groundwater ecosystems.</title>
        <authorList>
            <person name="He C.Y."/>
            <person name="Keren R."/>
            <person name="Whittaker M."/>
            <person name="Farag I.F."/>
            <person name="Doudna J."/>
            <person name="Cate J.H.D."/>
            <person name="Banfield J.F."/>
        </authorList>
    </citation>
    <scope>NUCLEOTIDE SEQUENCE</scope>
    <source>
        <strain evidence="6">NC_groundwater_1226_Ag_S-0.1um_59_124</strain>
    </source>
</reference>
<dbReference type="Pfam" id="PF08245">
    <property type="entry name" value="Mur_ligase_M"/>
    <property type="match status" value="1"/>
</dbReference>
<dbReference type="InterPro" id="IPR004101">
    <property type="entry name" value="Mur_ligase_C"/>
</dbReference>
<comment type="subcellular location">
    <subcellularLocation>
        <location evidence="2">Cytoplasm</location>
    </subcellularLocation>
</comment>
<dbReference type="Proteomes" id="UP000704960">
    <property type="component" value="Unassembled WGS sequence"/>
</dbReference>
<protein>
    <submittedName>
        <fullName evidence="6">UDP-N-acetylmuramyl-tripeptide synthetase</fullName>
    </submittedName>
</protein>
<dbReference type="Gene3D" id="3.90.190.20">
    <property type="entry name" value="Mur ligase, C-terminal domain"/>
    <property type="match status" value="1"/>
</dbReference>
<dbReference type="PANTHER" id="PTHR23135">
    <property type="entry name" value="MUR LIGASE FAMILY MEMBER"/>
    <property type="match status" value="1"/>
</dbReference>
<accession>A0A932YY40</accession>
<dbReference type="InterPro" id="IPR036565">
    <property type="entry name" value="Mur-like_cat_sf"/>
</dbReference>
<sequence length="420" mass="45524">MIPAALKRLLPRTLLERYHFTLALLAAFVYGFPSRRMLVIGVTGTDGKTTVVHLLHDMLAASGAAVGSLSSLRFKIGEKEEPNLLKMTMPGRFRLQRFLAECRAAGCRYAVIEVTSQGIAQSRHRFIRFGAAILTNVTPEHIEAHGGFERYRAAKAELFRRLAPDGTAVLNREDPSAEYFAAAAPAEISWYSRSEIEVGHVGHPVRMHTVSPHRLVLEIDGRLIEAGLGGEFNVMNVLAAAAAALALGVSLSAIASALVRACAIAGRLEYVQEEPFAVVVDYANTPAAYRALYRALGRDLICVFGAPGGGRDTWKRPELGKIAAEFCRAIFLTSDDPDEEDPARIADAIRSGLAAAKLAATEFIPDRRLAIRAALASARPGDTVIITGMGAQPWLVIGGKKIPWDDRKVVREELSALRHA</sequence>
<dbReference type="InterPro" id="IPR013221">
    <property type="entry name" value="Mur_ligase_cen"/>
</dbReference>
<keyword evidence="3" id="KW-0812">Transmembrane</keyword>
<dbReference type="PANTHER" id="PTHR23135:SF4">
    <property type="entry name" value="UDP-N-ACETYLMURAMOYL-L-ALANYL-D-GLUTAMATE--2,6-DIAMINOPIMELATE LIGASE MURE HOMOLOG, CHLOROPLASTIC"/>
    <property type="match status" value="1"/>
</dbReference>
<organism evidence="6 7">
    <name type="scientific">Candidatus Sungiibacteriota bacterium</name>
    <dbReference type="NCBI Taxonomy" id="2750080"/>
    <lineage>
        <taxon>Bacteria</taxon>
        <taxon>Candidatus Sungiibacteriota</taxon>
    </lineage>
</organism>
<keyword evidence="2" id="KW-0132">Cell division</keyword>
<keyword evidence="2" id="KW-0961">Cell wall biogenesis/degradation</keyword>
<evidence type="ECO:0000313" key="6">
    <source>
        <dbReference type="EMBL" id="MBI4132125.1"/>
    </source>
</evidence>